<reference evidence="1" key="2">
    <citation type="submission" date="2020-09" db="EMBL/GenBank/DDBJ databases">
        <authorList>
            <person name="Sun Q."/>
            <person name="Zhou Y."/>
        </authorList>
    </citation>
    <scope>NUCLEOTIDE SEQUENCE</scope>
    <source>
        <strain evidence="1">CGMCC 1.15082</strain>
    </source>
</reference>
<dbReference type="PANTHER" id="PTHR38008:SF2">
    <property type="entry name" value="HEMOLYSIN"/>
    <property type="match status" value="1"/>
</dbReference>
<evidence type="ECO:0008006" key="3">
    <source>
        <dbReference type="Google" id="ProtNLM"/>
    </source>
</evidence>
<comment type="caution">
    <text evidence="1">The sequence shown here is derived from an EMBL/GenBank/DDBJ whole genome shotgun (WGS) entry which is preliminary data.</text>
</comment>
<name>A0A916SG93_9HYPH</name>
<dbReference type="InterPro" id="IPR005590">
    <property type="entry name" value="DUF333"/>
</dbReference>
<proteinExistence type="predicted"/>
<accession>A0A916SG93</accession>
<sequence>MANPAAVYCVHIGGRLEIRDTPQGQAGYCHLSDGRVIDEWRLFRGHRQLEMRKRTMPAP</sequence>
<organism evidence="1 2">
    <name type="scientific">Brucella endophytica</name>
    <dbReference type="NCBI Taxonomy" id="1963359"/>
    <lineage>
        <taxon>Bacteria</taxon>
        <taxon>Pseudomonadati</taxon>
        <taxon>Pseudomonadota</taxon>
        <taxon>Alphaproteobacteria</taxon>
        <taxon>Hyphomicrobiales</taxon>
        <taxon>Brucellaceae</taxon>
        <taxon>Brucella/Ochrobactrum group</taxon>
        <taxon>Brucella</taxon>
    </lineage>
</organism>
<dbReference type="Proteomes" id="UP000646478">
    <property type="component" value="Unassembled WGS sequence"/>
</dbReference>
<dbReference type="PANTHER" id="PTHR38008">
    <property type="entry name" value="HEMOLYSIN-RELATED"/>
    <property type="match status" value="1"/>
</dbReference>
<evidence type="ECO:0000313" key="2">
    <source>
        <dbReference type="Proteomes" id="UP000646478"/>
    </source>
</evidence>
<reference evidence="1" key="1">
    <citation type="journal article" date="2014" name="Int. J. Syst. Evol. Microbiol.">
        <title>Complete genome sequence of Corynebacterium casei LMG S-19264T (=DSM 44701T), isolated from a smear-ripened cheese.</title>
        <authorList>
            <consortium name="US DOE Joint Genome Institute (JGI-PGF)"/>
            <person name="Walter F."/>
            <person name="Albersmeier A."/>
            <person name="Kalinowski J."/>
            <person name="Ruckert C."/>
        </authorList>
    </citation>
    <scope>NUCLEOTIDE SEQUENCE</scope>
    <source>
        <strain evidence="1">CGMCC 1.15082</strain>
    </source>
</reference>
<protein>
    <recommendedName>
        <fullName evidence="3">DUF333 domain-containing protein</fullName>
    </recommendedName>
</protein>
<gene>
    <name evidence="1" type="ORF">GCM10011491_28680</name>
</gene>
<evidence type="ECO:0000313" key="1">
    <source>
        <dbReference type="EMBL" id="GGA98690.1"/>
    </source>
</evidence>
<keyword evidence="2" id="KW-1185">Reference proteome</keyword>
<dbReference type="EMBL" id="BMHH01000011">
    <property type="protein sequence ID" value="GGA98690.1"/>
    <property type="molecule type" value="Genomic_DNA"/>
</dbReference>
<dbReference type="AlphaFoldDB" id="A0A916SG93"/>
<dbReference type="Pfam" id="PF03891">
    <property type="entry name" value="DUF333"/>
    <property type="match status" value="1"/>
</dbReference>